<organism evidence="2 3">
    <name type="scientific">Streptosporangium subroseum</name>
    <dbReference type="NCBI Taxonomy" id="106412"/>
    <lineage>
        <taxon>Bacteria</taxon>
        <taxon>Bacillati</taxon>
        <taxon>Actinomycetota</taxon>
        <taxon>Actinomycetes</taxon>
        <taxon>Streptosporangiales</taxon>
        <taxon>Streptosporangiaceae</taxon>
        <taxon>Streptosporangium</taxon>
    </lineage>
</organism>
<dbReference type="AlphaFoldDB" id="A0A239PD21"/>
<feature type="domain" description="Beta-lactamase-related" evidence="1">
    <location>
        <begin position="12"/>
        <end position="320"/>
    </location>
</feature>
<dbReference type="SUPFAM" id="SSF56601">
    <property type="entry name" value="beta-lactamase/transpeptidase-like"/>
    <property type="match status" value="1"/>
</dbReference>
<evidence type="ECO:0000313" key="2">
    <source>
        <dbReference type="EMBL" id="SNT64937.1"/>
    </source>
</evidence>
<dbReference type="Proteomes" id="UP000198282">
    <property type="component" value="Unassembled WGS sequence"/>
</dbReference>
<proteinExistence type="predicted"/>
<protein>
    <submittedName>
        <fullName evidence="2">CubicO group peptidase, beta-lactamase class C family</fullName>
    </submittedName>
</protein>
<dbReference type="EMBL" id="FZOD01000147">
    <property type="protein sequence ID" value="SNT64937.1"/>
    <property type="molecule type" value="Genomic_DNA"/>
</dbReference>
<gene>
    <name evidence="2" type="ORF">SAMN05216276_11473</name>
</gene>
<sequence length="443" mass="47745">MGDAMDLASWQDRFDGLARRHGVPGASLAVLADERVQALATGVLHVGTGVEATTDSLFQIGSITKAYTATVVMGLVEGGLTTLDTPVADILPGFRVADADVSERVTLRHLLAHTSGINGDLFIDTGRGDDCLERYVDACADLPQCHPLGALFSYCTAGYVILGRVIELLTGTSWDTAIRERLLDPAKLDHTWTLPEDVLRFRAAMGHLTQDGQAQPAPVWSFPRNGGPDGGICATATDVVTFAKLHLNSEAPRFTDMRKPQVDVPNPHGTYDRWGLGWALFDWDRPVFGHDGDTIGQAAALRVVPDAGVAVALLANTDVFGAFSREVLSELLPVLCDLRMPASPAPPPVPAPVELKRYLGVYERVGTRVEVELRDGRLRTLVTPTGALAALMPPQESELVAVADGRFLQKQPESDRWVSTVFLSSPDGAEYLYRGIRAHPKVG</sequence>
<dbReference type="InterPro" id="IPR050491">
    <property type="entry name" value="AmpC-like"/>
</dbReference>
<dbReference type="PANTHER" id="PTHR46825:SF9">
    <property type="entry name" value="BETA-LACTAMASE-RELATED DOMAIN-CONTAINING PROTEIN"/>
    <property type="match status" value="1"/>
</dbReference>
<accession>A0A239PD21</accession>
<dbReference type="RefSeq" id="WP_245879021.1">
    <property type="nucleotide sequence ID" value="NZ_FZOD01000147.1"/>
</dbReference>
<dbReference type="PANTHER" id="PTHR46825">
    <property type="entry name" value="D-ALANYL-D-ALANINE-CARBOXYPEPTIDASE/ENDOPEPTIDASE AMPH"/>
    <property type="match status" value="1"/>
</dbReference>
<evidence type="ECO:0000259" key="1">
    <source>
        <dbReference type="Pfam" id="PF00144"/>
    </source>
</evidence>
<name>A0A239PD21_9ACTN</name>
<dbReference type="Pfam" id="PF00144">
    <property type="entry name" value="Beta-lactamase"/>
    <property type="match status" value="1"/>
</dbReference>
<keyword evidence="3" id="KW-1185">Reference proteome</keyword>
<dbReference type="Gene3D" id="3.40.710.10">
    <property type="entry name" value="DD-peptidase/beta-lactamase superfamily"/>
    <property type="match status" value="1"/>
</dbReference>
<evidence type="ECO:0000313" key="3">
    <source>
        <dbReference type="Proteomes" id="UP000198282"/>
    </source>
</evidence>
<reference evidence="2 3" key="1">
    <citation type="submission" date="2017-06" db="EMBL/GenBank/DDBJ databases">
        <authorList>
            <person name="Kim H.J."/>
            <person name="Triplett B.A."/>
        </authorList>
    </citation>
    <scope>NUCLEOTIDE SEQUENCE [LARGE SCALE GENOMIC DNA]</scope>
    <source>
        <strain evidence="2 3">CGMCC 4.2132</strain>
    </source>
</reference>
<dbReference type="InterPro" id="IPR001466">
    <property type="entry name" value="Beta-lactam-related"/>
</dbReference>
<dbReference type="InterPro" id="IPR012338">
    <property type="entry name" value="Beta-lactam/transpept-like"/>
</dbReference>